<name>A0A4Z0A2K0_9AGAM</name>
<dbReference type="PROSITE" id="PS00623">
    <property type="entry name" value="GMC_OXRED_1"/>
    <property type="match status" value="1"/>
</dbReference>
<keyword evidence="6" id="KW-0560">Oxidoreductase</keyword>
<dbReference type="SUPFAM" id="SSF54373">
    <property type="entry name" value="FAD-linked reductases, C-terminal domain"/>
    <property type="match status" value="1"/>
</dbReference>
<comment type="similarity">
    <text evidence="2 9">Belongs to the GMC oxidoreductase family.</text>
</comment>
<comment type="caution">
    <text evidence="12">The sequence shown here is derived from an EMBL/GenBank/DDBJ whole genome shotgun (WGS) entry which is preliminary data.</text>
</comment>
<dbReference type="EMBL" id="SFCI01000415">
    <property type="protein sequence ID" value="TFY79938.1"/>
    <property type="molecule type" value="Genomic_DNA"/>
</dbReference>
<evidence type="ECO:0000256" key="4">
    <source>
        <dbReference type="ARBA" id="ARBA00022729"/>
    </source>
</evidence>
<feature type="domain" description="Glucose-methanol-choline oxidoreductase N-terminal" evidence="11">
    <location>
        <begin position="284"/>
        <end position="298"/>
    </location>
</feature>
<evidence type="ECO:0000313" key="12">
    <source>
        <dbReference type="EMBL" id="TFY79938.1"/>
    </source>
</evidence>
<evidence type="ECO:0000256" key="8">
    <source>
        <dbReference type="PIRSR" id="PIRSR000137-2"/>
    </source>
</evidence>
<dbReference type="PANTHER" id="PTHR11552:SF201">
    <property type="entry name" value="GLUCOSE-METHANOL-CHOLINE OXIDOREDUCTASE N-TERMINAL DOMAIN-CONTAINING PROTEIN"/>
    <property type="match status" value="1"/>
</dbReference>
<feature type="active site" description="Proton acceptor" evidence="7">
    <location>
        <position position="565"/>
    </location>
</feature>
<proteinExistence type="inferred from homology"/>
<dbReference type="GO" id="GO:0016614">
    <property type="term" value="F:oxidoreductase activity, acting on CH-OH group of donors"/>
    <property type="evidence" value="ECO:0007669"/>
    <property type="project" value="InterPro"/>
</dbReference>
<dbReference type="Proteomes" id="UP000298061">
    <property type="component" value="Unassembled WGS sequence"/>
</dbReference>
<dbReference type="PIRSF" id="PIRSF000137">
    <property type="entry name" value="Alcohol_oxidase"/>
    <property type="match status" value="1"/>
</dbReference>
<feature type="binding site" evidence="8">
    <location>
        <begin position="566"/>
        <end position="567"/>
    </location>
    <ligand>
        <name>FAD</name>
        <dbReference type="ChEBI" id="CHEBI:57692"/>
    </ligand>
</feature>
<dbReference type="InterPro" id="IPR012132">
    <property type="entry name" value="GMC_OxRdtase"/>
</dbReference>
<evidence type="ECO:0000259" key="10">
    <source>
        <dbReference type="PROSITE" id="PS00623"/>
    </source>
</evidence>
<dbReference type="InterPro" id="IPR000172">
    <property type="entry name" value="GMC_OxRdtase_N"/>
</dbReference>
<dbReference type="Pfam" id="PF00732">
    <property type="entry name" value="GMC_oxred_N"/>
    <property type="match status" value="1"/>
</dbReference>
<dbReference type="InterPro" id="IPR007867">
    <property type="entry name" value="GMC_OxRtase_C"/>
</dbReference>
<keyword evidence="5 8" id="KW-0274">FAD</keyword>
<evidence type="ECO:0000256" key="1">
    <source>
        <dbReference type="ARBA" id="ARBA00001974"/>
    </source>
</evidence>
<evidence type="ECO:0000256" key="5">
    <source>
        <dbReference type="ARBA" id="ARBA00022827"/>
    </source>
</evidence>
<evidence type="ECO:0000259" key="11">
    <source>
        <dbReference type="PROSITE" id="PS00624"/>
    </source>
</evidence>
<dbReference type="PANTHER" id="PTHR11552">
    <property type="entry name" value="GLUCOSE-METHANOL-CHOLINE GMC OXIDOREDUCTASE"/>
    <property type="match status" value="1"/>
</dbReference>
<dbReference type="PROSITE" id="PS00624">
    <property type="entry name" value="GMC_OXRED_2"/>
    <property type="match status" value="1"/>
</dbReference>
<feature type="active site" description="Proton donor" evidence="7">
    <location>
        <position position="522"/>
    </location>
</feature>
<sequence>MPLVSINDVAEKSFDYVVAGGGTAGLTLAVRLSEDPNVSVLVLEAGGAHIDDPAVLRPASFGSHFRQEEYDWDYTTVPQKWAANTEFHIPSGKGLGGSSQINFLVWSRPPAAEIDDFERLGNPGWNWKEYVKYSKKLEKCVPRAASGDVKKGDLRAKGLTDGTSGNITVAFPKTLLELELPIQETMLHTGFKHAKDPVGGDPHGVAFYPQTVNPATLDRSYVTNGYYLPAQDRKNLSVLTGARVNHLVNEKAADGIVTAKSVEFNHNGKTHSVKIGKEVVLSAGAVRSPQILELSGIGLKHILEPLGITQQIDLPVEIKDDVKDPTLDVFRDPEQLQKHLGLQKEGKGLFSTGLTGFSFCALQDYSPRADEIQKAAKESILQNAANYPPGLLEQYQIQIERMEKKAPGLEICIIPGFLSAPNPPEPGKKYFTPLIIMNHNLSRGTVHITSVDPNVNPALDPHYVEQPSDLQTLIEGTKYVRRLKDVEPFKKYVVKELNPGPEVQTDEEIGEWLKKNLSTTYHTGSSVSMLPKDKGGVVDPRLKVYGTSNIRVVDLSIVPLYFSAHPQTTVYVIAEKAADLIKEDSKI</sequence>
<dbReference type="AlphaFoldDB" id="A0A4Z0A2K0"/>
<feature type="binding site" evidence="8">
    <location>
        <position position="244"/>
    </location>
    <ligand>
        <name>FAD</name>
        <dbReference type="ChEBI" id="CHEBI:57692"/>
    </ligand>
</feature>
<feature type="binding site" evidence="8">
    <location>
        <begin position="102"/>
        <end position="105"/>
    </location>
    <ligand>
        <name>FAD</name>
        <dbReference type="ChEBI" id="CHEBI:57692"/>
    </ligand>
</feature>
<comment type="cofactor">
    <cofactor evidence="1 8">
        <name>FAD</name>
        <dbReference type="ChEBI" id="CHEBI:57692"/>
    </cofactor>
</comment>
<keyword evidence="4" id="KW-0732">Signal</keyword>
<evidence type="ECO:0000256" key="6">
    <source>
        <dbReference type="ARBA" id="ARBA00023002"/>
    </source>
</evidence>
<evidence type="ECO:0000313" key="13">
    <source>
        <dbReference type="Proteomes" id="UP000298061"/>
    </source>
</evidence>
<dbReference type="SUPFAM" id="SSF51905">
    <property type="entry name" value="FAD/NAD(P)-binding domain"/>
    <property type="match status" value="1"/>
</dbReference>
<protein>
    <recommendedName>
        <fullName evidence="10 11">Glucose-methanol-choline oxidoreductase N-terminal domain-containing protein</fullName>
    </recommendedName>
</protein>
<dbReference type="OrthoDB" id="269227at2759"/>
<keyword evidence="13" id="KW-1185">Reference proteome</keyword>
<evidence type="ECO:0000256" key="7">
    <source>
        <dbReference type="PIRSR" id="PIRSR000137-1"/>
    </source>
</evidence>
<feature type="domain" description="Glucose-methanol-choline oxidoreductase N-terminal" evidence="10">
    <location>
        <begin position="92"/>
        <end position="115"/>
    </location>
</feature>
<dbReference type="Gene3D" id="3.50.50.60">
    <property type="entry name" value="FAD/NAD(P)-binding domain"/>
    <property type="match status" value="1"/>
</dbReference>
<keyword evidence="3 9" id="KW-0285">Flavoprotein</keyword>
<organism evidence="12 13">
    <name type="scientific">Hericium alpestre</name>
    <dbReference type="NCBI Taxonomy" id="135208"/>
    <lineage>
        <taxon>Eukaryota</taxon>
        <taxon>Fungi</taxon>
        <taxon>Dikarya</taxon>
        <taxon>Basidiomycota</taxon>
        <taxon>Agaricomycotina</taxon>
        <taxon>Agaricomycetes</taxon>
        <taxon>Russulales</taxon>
        <taxon>Hericiaceae</taxon>
        <taxon>Hericium</taxon>
    </lineage>
</organism>
<gene>
    <name evidence="12" type="ORF">EWM64_g4072</name>
</gene>
<dbReference type="Gene3D" id="3.30.560.10">
    <property type="entry name" value="Glucose Oxidase, domain 3"/>
    <property type="match status" value="1"/>
</dbReference>
<dbReference type="GO" id="GO:0050660">
    <property type="term" value="F:flavin adenine dinucleotide binding"/>
    <property type="evidence" value="ECO:0007669"/>
    <property type="project" value="InterPro"/>
</dbReference>
<accession>A0A4Z0A2K0</accession>
<evidence type="ECO:0000256" key="3">
    <source>
        <dbReference type="ARBA" id="ARBA00022630"/>
    </source>
</evidence>
<reference evidence="12 13" key="1">
    <citation type="submission" date="2019-02" db="EMBL/GenBank/DDBJ databases">
        <title>Genome sequencing of the rare red list fungi Hericium alpestre (H. flagellum).</title>
        <authorList>
            <person name="Buettner E."/>
            <person name="Kellner H."/>
        </authorList>
    </citation>
    <scope>NUCLEOTIDE SEQUENCE [LARGE SCALE GENOMIC DNA]</scope>
    <source>
        <strain evidence="12 13">DSM 108284</strain>
    </source>
</reference>
<evidence type="ECO:0000256" key="2">
    <source>
        <dbReference type="ARBA" id="ARBA00010790"/>
    </source>
</evidence>
<dbReference type="InterPro" id="IPR036188">
    <property type="entry name" value="FAD/NAD-bd_sf"/>
</dbReference>
<dbReference type="STRING" id="135208.A0A4Z0A2K0"/>
<dbReference type="Pfam" id="PF05199">
    <property type="entry name" value="GMC_oxred_C"/>
    <property type="match status" value="1"/>
</dbReference>
<evidence type="ECO:0000256" key="9">
    <source>
        <dbReference type="RuleBase" id="RU003968"/>
    </source>
</evidence>